<evidence type="ECO:0000313" key="1">
    <source>
        <dbReference type="EMBL" id="MFD1511030.1"/>
    </source>
</evidence>
<dbReference type="Proteomes" id="UP001597186">
    <property type="component" value="Unassembled WGS sequence"/>
</dbReference>
<sequence length="108" mass="12537">MDKLINGMQNLLIECEMPDSRKQRFRTRYQAAAGHAPNEAFMQTQNNKWGVEYRMYFDAPADIVDGFRDAGFNVEARATGYGSERAYRINDEELFWELIARGRHLGLN</sequence>
<evidence type="ECO:0000313" key="2">
    <source>
        <dbReference type="Proteomes" id="UP001597186"/>
    </source>
</evidence>
<accession>A0ABW4EJG7</accession>
<name>A0ABW4EJG7_9RHOB</name>
<keyword evidence="2" id="KW-1185">Reference proteome</keyword>
<comment type="caution">
    <text evidence="1">The sequence shown here is derived from an EMBL/GenBank/DDBJ whole genome shotgun (WGS) entry which is preliminary data.</text>
</comment>
<proteinExistence type="predicted"/>
<gene>
    <name evidence="1" type="ORF">ACFTOW_16740</name>
</gene>
<organism evidence="1 2">
    <name type="scientific">Lacimonas salitolerans</name>
    <dbReference type="NCBI Taxonomy" id="1323750"/>
    <lineage>
        <taxon>Bacteria</taxon>
        <taxon>Pseudomonadati</taxon>
        <taxon>Pseudomonadota</taxon>
        <taxon>Alphaproteobacteria</taxon>
        <taxon>Rhodobacterales</taxon>
        <taxon>Paracoccaceae</taxon>
        <taxon>Lacimonas</taxon>
    </lineage>
</organism>
<reference evidence="2" key="1">
    <citation type="journal article" date="2019" name="Int. J. Syst. Evol. Microbiol.">
        <title>The Global Catalogue of Microorganisms (GCM) 10K type strain sequencing project: providing services to taxonomists for standard genome sequencing and annotation.</title>
        <authorList>
            <consortium name="The Broad Institute Genomics Platform"/>
            <consortium name="The Broad Institute Genome Sequencing Center for Infectious Disease"/>
            <person name="Wu L."/>
            <person name="Ma J."/>
        </authorList>
    </citation>
    <scope>NUCLEOTIDE SEQUENCE [LARGE SCALE GENOMIC DNA]</scope>
    <source>
        <strain evidence="2">CGMCC 1.12477</strain>
    </source>
</reference>
<protein>
    <submittedName>
        <fullName evidence="1">Uncharacterized protein</fullName>
    </submittedName>
</protein>
<dbReference type="EMBL" id="JBHUDD010000151">
    <property type="protein sequence ID" value="MFD1511030.1"/>
    <property type="molecule type" value="Genomic_DNA"/>
</dbReference>
<dbReference type="RefSeq" id="WP_379917807.1">
    <property type="nucleotide sequence ID" value="NZ_JBHUDD010000151.1"/>
</dbReference>